<gene>
    <name evidence="6" type="primary">frlR</name>
    <name evidence="5" type="ORF">I6G29_01980</name>
    <name evidence="6" type="ORF">NCTC11997_00444</name>
</gene>
<dbReference type="Proteomes" id="UP000254603">
    <property type="component" value="Unassembled WGS sequence"/>
</dbReference>
<dbReference type="SMART" id="SM00345">
    <property type="entry name" value="HTH_GNTR"/>
    <property type="match status" value="1"/>
</dbReference>
<dbReference type="EMBL" id="CP065725">
    <property type="protein sequence ID" value="QPT40412.1"/>
    <property type="molecule type" value="Genomic_DNA"/>
</dbReference>
<dbReference type="Proteomes" id="UP000594903">
    <property type="component" value="Chromosome"/>
</dbReference>
<reference evidence="6 7" key="1">
    <citation type="submission" date="2018-06" db="EMBL/GenBank/DDBJ databases">
        <authorList>
            <consortium name="Pathogen Informatics"/>
            <person name="Doyle S."/>
        </authorList>
    </citation>
    <scope>NUCLEOTIDE SEQUENCE [LARGE SCALE GENOMIC DNA]</scope>
    <source>
        <strain evidence="6 7">NCTC11997</strain>
    </source>
</reference>
<evidence type="ECO:0000256" key="1">
    <source>
        <dbReference type="ARBA" id="ARBA00023015"/>
    </source>
</evidence>
<dbReference type="InterPro" id="IPR050679">
    <property type="entry name" value="Bact_HTH_transcr_reg"/>
</dbReference>
<dbReference type="PROSITE" id="PS50949">
    <property type="entry name" value="HTH_GNTR"/>
    <property type="match status" value="1"/>
</dbReference>
<dbReference type="AlphaFoldDB" id="A0A378XCT0"/>
<dbReference type="InterPro" id="IPR000524">
    <property type="entry name" value="Tscrpt_reg_HTH_GntR"/>
</dbReference>
<dbReference type="GO" id="GO:0045892">
    <property type="term" value="P:negative regulation of DNA-templated transcription"/>
    <property type="evidence" value="ECO:0007669"/>
    <property type="project" value="TreeGrafter"/>
</dbReference>
<dbReference type="InterPro" id="IPR028978">
    <property type="entry name" value="Chorismate_lyase_/UTRA_dom_sf"/>
</dbReference>
<dbReference type="PRINTS" id="PR00035">
    <property type="entry name" value="HTHGNTR"/>
</dbReference>
<dbReference type="Pfam" id="PF00392">
    <property type="entry name" value="GntR"/>
    <property type="match status" value="1"/>
</dbReference>
<reference evidence="5 8" key="2">
    <citation type="submission" date="2020-12" db="EMBL/GenBank/DDBJ databases">
        <title>FDA dAtabase for Regulatory Grade micrObial Sequences (FDA-ARGOS): Supporting development and validation of Infectious Disease Dx tests.</title>
        <authorList>
            <person name="Sproer C."/>
            <person name="Gronow S."/>
            <person name="Severitt S."/>
            <person name="Schroder I."/>
            <person name="Tallon L."/>
            <person name="Sadzewicz L."/>
            <person name="Zhao X."/>
            <person name="Boylan J."/>
            <person name="Ott S."/>
            <person name="Bowen H."/>
            <person name="Vavikolanu K."/>
            <person name="Mehta A."/>
            <person name="Aluvathingal J."/>
            <person name="Nadendla S."/>
            <person name="Lowell S."/>
            <person name="Myers T."/>
            <person name="Yan Y."/>
            <person name="Sichtig H."/>
        </authorList>
    </citation>
    <scope>NUCLEOTIDE SEQUENCE [LARGE SCALE GENOMIC DNA]</scope>
    <source>
        <strain evidence="5 8">FDAARGOS_872</strain>
    </source>
</reference>
<evidence type="ECO:0000313" key="7">
    <source>
        <dbReference type="Proteomes" id="UP000254603"/>
    </source>
</evidence>
<evidence type="ECO:0000313" key="5">
    <source>
        <dbReference type="EMBL" id="QPT40412.1"/>
    </source>
</evidence>
<dbReference type="Gene3D" id="1.10.10.10">
    <property type="entry name" value="Winged helix-like DNA-binding domain superfamily/Winged helix DNA-binding domain"/>
    <property type="match status" value="1"/>
</dbReference>
<feature type="domain" description="HTH gntR-type" evidence="4">
    <location>
        <begin position="17"/>
        <end position="85"/>
    </location>
</feature>
<dbReference type="InterPro" id="IPR011663">
    <property type="entry name" value="UTRA"/>
</dbReference>
<dbReference type="Pfam" id="PF07702">
    <property type="entry name" value="UTRA"/>
    <property type="match status" value="1"/>
</dbReference>
<evidence type="ECO:0000259" key="4">
    <source>
        <dbReference type="PROSITE" id="PS50949"/>
    </source>
</evidence>
<keyword evidence="3" id="KW-0804">Transcription</keyword>
<organism evidence="6 7">
    <name type="scientific">Oligella ureolytica</name>
    <dbReference type="NCBI Taxonomy" id="90244"/>
    <lineage>
        <taxon>Bacteria</taxon>
        <taxon>Pseudomonadati</taxon>
        <taxon>Pseudomonadota</taxon>
        <taxon>Betaproteobacteria</taxon>
        <taxon>Burkholderiales</taxon>
        <taxon>Alcaligenaceae</taxon>
        <taxon>Oligella</taxon>
    </lineage>
</organism>
<keyword evidence="2" id="KW-0238">DNA-binding</keyword>
<evidence type="ECO:0000313" key="6">
    <source>
        <dbReference type="EMBL" id="SUA51014.1"/>
    </source>
</evidence>
<sequence>MAFYSSVSAAALEQLNLPLYERIRINIQTRLVEQGWDPAQAIPTEQMLAQEYQVSIGTIRKAIERLVQEGLLYKAQGRGTFIRQPDFKDSLLRFFRYRDQEGKQTIPTGVVKSIKKVAPIKTINNHLKLADHMELIQLRRLRLVGSNVVLSEQIWLPESKFAPLLRFAPHEFGNLLYPFYYQHCGQFILSAKETLSFTSEQEDEDLNAHQGDLLVNIERIAYNLENQPVEYRVSLGQPENFKYELRIT</sequence>
<dbReference type="GO" id="GO:0003700">
    <property type="term" value="F:DNA-binding transcription factor activity"/>
    <property type="evidence" value="ECO:0007669"/>
    <property type="project" value="InterPro"/>
</dbReference>
<keyword evidence="1" id="KW-0805">Transcription regulation</keyword>
<dbReference type="SUPFAM" id="SSF64288">
    <property type="entry name" value="Chorismate lyase-like"/>
    <property type="match status" value="1"/>
</dbReference>
<dbReference type="OrthoDB" id="9808698at2"/>
<dbReference type="PANTHER" id="PTHR44846">
    <property type="entry name" value="MANNOSYL-D-GLYCERATE TRANSPORT/METABOLISM SYSTEM REPRESSOR MNGR-RELATED"/>
    <property type="match status" value="1"/>
</dbReference>
<dbReference type="EMBL" id="UGSB01000001">
    <property type="protein sequence ID" value="SUA51014.1"/>
    <property type="molecule type" value="Genomic_DNA"/>
</dbReference>
<evidence type="ECO:0000313" key="8">
    <source>
        <dbReference type="Proteomes" id="UP000594903"/>
    </source>
</evidence>
<proteinExistence type="predicted"/>
<accession>A0A378XCT0</accession>
<keyword evidence="8" id="KW-1185">Reference proteome</keyword>
<dbReference type="GO" id="GO:0003677">
    <property type="term" value="F:DNA binding"/>
    <property type="evidence" value="ECO:0007669"/>
    <property type="project" value="UniProtKB-KW"/>
</dbReference>
<evidence type="ECO:0000256" key="3">
    <source>
        <dbReference type="ARBA" id="ARBA00023163"/>
    </source>
</evidence>
<dbReference type="CDD" id="cd07377">
    <property type="entry name" value="WHTH_GntR"/>
    <property type="match status" value="1"/>
</dbReference>
<dbReference type="SUPFAM" id="SSF46785">
    <property type="entry name" value="Winged helix' DNA-binding domain"/>
    <property type="match status" value="1"/>
</dbReference>
<name>A0A378XCT0_9BURK</name>
<dbReference type="InterPro" id="IPR036390">
    <property type="entry name" value="WH_DNA-bd_sf"/>
</dbReference>
<dbReference type="SMART" id="SM00866">
    <property type="entry name" value="UTRA"/>
    <property type="match status" value="1"/>
</dbReference>
<dbReference type="STRING" id="1122619.GCA_000373745_01006"/>
<dbReference type="PANTHER" id="PTHR44846:SF1">
    <property type="entry name" value="MANNOSYL-D-GLYCERATE TRANSPORT_METABOLISM SYSTEM REPRESSOR MNGR-RELATED"/>
    <property type="match status" value="1"/>
</dbReference>
<dbReference type="Gene3D" id="3.40.1410.10">
    <property type="entry name" value="Chorismate lyase-like"/>
    <property type="match status" value="1"/>
</dbReference>
<protein>
    <submittedName>
        <fullName evidence="5">GntR family transcriptional regulator</fullName>
    </submittedName>
    <submittedName>
        <fullName evidence="6">HTH-type transcriptional regulator frlR</fullName>
    </submittedName>
</protein>
<evidence type="ECO:0000256" key="2">
    <source>
        <dbReference type="ARBA" id="ARBA00023125"/>
    </source>
</evidence>
<dbReference type="RefSeq" id="WP_018574191.1">
    <property type="nucleotide sequence ID" value="NZ_CP065725.1"/>
</dbReference>
<dbReference type="InterPro" id="IPR036388">
    <property type="entry name" value="WH-like_DNA-bd_sf"/>
</dbReference>